<sequence>MDTQVVETIDEVVLYEVRDQVAIVTMHRPEYNNAQNSKMTYALDAAFKRACDDNNVKVIVLAGSGKHFSAGHDIGTPGRDVDQTFDRTSLWYDHTDKPGGEFLYAREQEVYLGMCRRWRDMPKPTIAMVQGACVAGGLMLAWVCDLIIASEDSFYADPVVRMGIPGVEYFAHAHELNPRIAKEFLFLGERMKADRAYMMGMLNKVVPREELEVATLDVANRIAQMPRLGLQLTKQAVNNAEDNMGKRSTMDMVFGLHHFAHVHNEQISGDRLAGFDGKKMAESQRKQAKEEAGS</sequence>
<dbReference type="Gene3D" id="3.90.226.10">
    <property type="entry name" value="2-enoyl-CoA Hydratase, Chain A, domain 1"/>
    <property type="match status" value="1"/>
</dbReference>
<dbReference type="Pfam" id="PF00378">
    <property type="entry name" value="ECH_1"/>
    <property type="match status" value="2"/>
</dbReference>
<gene>
    <name evidence="2" type="ORF">GCM10023333_22080</name>
</gene>
<evidence type="ECO:0000313" key="2">
    <source>
        <dbReference type="EMBL" id="GAA4888297.1"/>
    </source>
</evidence>
<dbReference type="RefSeq" id="WP_345335449.1">
    <property type="nucleotide sequence ID" value="NZ_BAABJZ010000075.1"/>
</dbReference>
<dbReference type="SUPFAM" id="SSF52096">
    <property type="entry name" value="ClpP/crotonase"/>
    <property type="match status" value="1"/>
</dbReference>
<dbReference type="InterPro" id="IPR001753">
    <property type="entry name" value="Enoyl-CoA_hydra/iso"/>
</dbReference>
<evidence type="ECO:0000256" key="1">
    <source>
        <dbReference type="ARBA" id="ARBA00005254"/>
    </source>
</evidence>
<keyword evidence="3" id="KW-1185">Reference proteome</keyword>
<comment type="similarity">
    <text evidence="1">Belongs to the enoyl-CoA hydratase/isomerase family.</text>
</comment>
<dbReference type="InterPro" id="IPR029045">
    <property type="entry name" value="ClpP/crotonase-like_dom_sf"/>
</dbReference>
<dbReference type="Proteomes" id="UP001499988">
    <property type="component" value="Unassembled WGS sequence"/>
</dbReference>
<dbReference type="PANTHER" id="PTHR43802">
    <property type="entry name" value="ENOYL-COA HYDRATASE"/>
    <property type="match status" value="1"/>
</dbReference>
<name>A0ABP9EVT3_9GAMM</name>
<proteinExistence type="inferred from homology"/>
<evidence type="ECO:0000313" key="3">
    <source>
        <dbReference type="Proteomes" id="UP001499988"/>
    </source>
</evidence>
<accession>A0ABP9EVT3</accession>
<dbReference type="PANTHER" id="PTHR43802:SF1">
    <property type="entry name" value="IP11341P-RELATED"/>
    <property type="match status" value="1"/>
</dbReference>
<protein>
    <submittedName>
        <fullName evidence="2">Enoyl-CoA hydratase</fullName>
    </submittedName>
</protein>
<dbReference type="EMBL" id="BAABJZ010000075">
    <property type="protein sequence ID" value="GAA4888297.1"/>
    <property type="molecule type" value="Genomic_DNA"/>
</dbReference>
<dbReference type="NCBIfam" id="NF006140">
    <property type="entry name" value="PRK08290.1"/>
    <property type="match status" value="1"/>
</dbReference>
<reference evidence="3" key="1">
    <citation type="journal article" date="2019" name="Int. J. Syst. Evol. Microbiol.">
        <title>The Global Catalogue of Microorganisms (GCM) 10K type strain sequencing project: providing services to taxonomists for standard genome sequencing and annotation.</title>
        <authorList>
            <consortium name="The Broad Institute Genomics Platform"/>
            <consortium name="The Broad Institute Genome Sequencing Center for Infectious Disease"/>
            <person name="Wu L."/>
            <person name="Ma J."/>
        </authorList>
    </citation>
    <scope>NUCLEOTIDE SEQUENCE [LARGE SCALE GENOMIC DNA]</scope>
    <source>
        <strain evidence="3">JCM 18401</strain>
    </source>
</reference>
<organism evidence="2 3">
    <name type="scientific">Ferrimonas pelagia</name>
    <dbReference type="NCBI Taxonomy" id="1177826"/>
    <lineage>
        <taxon>Bacteria</taxon>
        <taxon>Pseudomonadati</taxon>
        <taxon>Pseudomonadota</taxon>
        <taxon>Gammaproteobacteria</taxon>
        <taxon>Alteromonadales</taxon>
        <taxon>Ferrimonadaceae</taxon>
        <taxon>Ferrimonas</taxon>
    </lineage>
</organism>
<comment type="caution">
    <text evidence="2">The sequence shown here is derived from an EMBL/GenBank/DDBJ whole genome shotgun (WGS) entry which is preliminary data.</text>
</comment>
<dbReference type="CDD" id="cd06558">
    <property type="entry name" value="crotonase-like"/>
    <property type="match status" value="1"/>
</dbReference>